<organism evidence="2">
    <name type="scientific">Naegleria gruberi</name>
    <name type="common">Amoeba</name>
    <dbReference type="NCBI Taxonomy" id="5762"/>
    <lineage>
        <taxon>Eukaryota</taxon>
        <taxon>Discoba</taxon>
        <taxon>Heterolobosea</taxon>
        <taxon>Tetramitia</taxon>
        <taxon>Eutetramitia</taxon>
        <taxon>Vahlkampfiidae</taxon>
        <taxon>Naegleria</taxon>
    </lineage>
</organism>
<sequence>MLSRTSASGGASLDQFVDDCGKLIRKRSTTCASNCSNRSFTSSSIASSCPSSISSSEFNDEEVACLNHHHHQQQYHFYQETHPLNVNQHGSINNEFNSGEEFYGMGVGVGGVSLSSENSIMSSMNLNNSMCSQDPIQNYYTSSSSNRINIDKDEMLANAERKKSIWYYVNEEDESEKYISSESMTTLLKAFEDPTVQMTKVKQVKEKQPSQVQRQFLSYIPPSEKTKRYDDVNLTQITSNSTQIKGGSRQKYFLIGGKSRRGNKH</sequence>
<reference evidence="1 2" key="1">
    <citation type="journal article" date="2010" name="Cell">
        <title>The genome of Naegleria gruberi illuminates early eukaryotic versatility.</title>
        <authorList>
            <person name="Fritz-Laylin L.K."/>
            <person name="Prochnik S.E."/>
            <person name="Ginger M.L."/>
            <person name="Dacks J.B."/>
            <person name="Carpenter M.L."/>
            <person name="Field M.C."/>
            <person name="Kuo A."/>
            <person name="Paredez A."/>
            <person name="Chapman J."/>
            <person name="Pham J."/>
            <person name="Shu S."/>
            <person name="Neupane R."/>
            <person name="Cipriano M."/>
            <person name="Mancuso J."/>
            <person name="Tu H."/>
            <person name="Salamov A."/>
            <person name="Lindquist E."/>
            <person name="Shapiro H."/>
            <person name="Lucas S."/>
            <person name="Grigoriev I.V."/>
            <person name="Cande W.Z."/>
            <person name="Fulton C."/>
            <person name="Rokhsar D.S."/>
            <person name="Dawson S.C."/>
        </authorList>
    </citation>
    <scope>NUCLEOTIDE SEQUENCE [LARGE SCALE GENOMIC DNA]</scope>
    <source>
        <strain evidence="1 2">NEG-M</strain>
    </source>
</reference>
<proteinExistence type="predicted"/>
<dbReference type="EMBL" id="GG738853">
    <property type="protein sequence ID" value="EFC47765.1"/>
    <property type="molecule type" value="Genomic_DNA"/>
</dbReference>
<evidence type="ECO:0000313" key="1">
    <source>
        <dbReference type="EMBL" id="EFC47765.1"/>
    </source>
</evidence>
<evidence type="ECO:0000313" key="2">
    <source>
        <dbReference type="Proteomes" id="UP000006671"/>
    </source>
</evidence>
<dbReference type="AlphaFoldDB" id="D2V641"/>
<dbReference type="KEGG" id="ngr:NAEGRDRAFT_64302"/>
<gene>
    <name evidence="1" type="ORF">NAEGRDRAFT_64302</name>
</gene>
<dbReference type="GeneID" id="8849395"/>
<keyword evidence="2" id="KW-1185">Reference proteome</keyword>
<dbReference type="Proteomes" id="UP000006671">
    <property type="component" value="Unassembled WGS sequence"/>
</dbReference>
<dbReference type="RefSeq" id="XP_002680509.1">
    <property type="nucleotide sequence ID" value="XM_002680463.1"/>
</dbReference>
<dbReference type="VEuPathDB" id="AmoebaDB:NAEGRDRAFT_64302"/>
<accession>D2V641</accession>
<dbReference type="InParanoid" id="D2V641"/>
<name>D2V641_NAEGR</name>
<protein>
    <submittedName>
        <fullName evidence="1">Predicted protein</fullName>
    </submittedName>
</protein>